<dbReference type="EMBL" id="AVOT02004098">
    <property type="protein sequence ID" value="MBW0475420.1"/>
    <property type="molecule type" value="Genomic_DNA"/>
</dbReference>
<comment type="caution">
    <text evidence="2">The sequence shown here is derived from an EMBL/GenBank/DDBJ whole genome shotgun (WGS) entry which is preliminary data.</text>
</comment>
<keyword evidence="3" id="KW-1185">Reference proteome</keyword>
<organism evidence="2 3">
    <name type="scientific">Austropuccinia psidii MF-1</name>
    <dbReference type="NCBI Taxonomy" id="1389203"/>
    <lineage>
        <taxon>Eukaryota</taxon>
        <taxon>Fungi</taxon>
        <taxon>Dikarya</taxon>
        <taxon>Basidiomycota</taxon>
        <taxon>Pucciniomycotina</taxon>
        <taxon>Pucciniomycetes</taxon>
        <taxon>Pucciniales</taxon>
        <taxon>Sphaerophragmiaceae</taxon>
        <taxon>Austropuccinia</taxon>
    </lineage>
</organism>
<sequence length="101" mass="11682">MLSTKGWNPNTAQAPGGKGRQDKGESSHYPSDRRKTELEREYYDSFRLTRSKPSRIPSGFTQFRNQKITEQESPFFTMRVLSRSKQGLKGKNTPSLNQREK</sequence>
<dbReference type="Proteomes" id="UP000765509">
    <property type="component" value="Unassembled WGS sequence"/>
</dbReference>
<proteinExistence type="predicted"/>
<feature type="compositionally biased region" description="Basic and acidic residues" evidence="1">
    <location>
        <begin position="19"/>
        <end position="39"/>
    </location>
</feature>
<reference evidence="2" key="1">
    <citation type="submission" date="2021-03" db="EMBL/GenBank/DDBJ databases">
        <title>Draft genome sequence of rust myrtle Austropuccinia psidii MF-1, a brazilian biotype.</title>
        <authorList>
            <person name="Quecine M.C."/>
            <person name="Pachon D.M.R."/>
            <person name="Bonatelli M.L."/>
            <person name="Correr F.H."/>
            <person name="Franceschini L.M."/>
            <person name="Leite T.F."/>
            <person name="Margarido G.R.A."/>
            <person name="Almeida C.A."/>
            <person name="Ferrarezi J.A."/>
            <person name="Labate C.A."/>
        </authorList>
    </citation>
    <scope>NUCLEOTIDE SEQUENCE</scope>
    <source>
        <strain evidence="2">MF-1</strain>
    </source>
</reference>
<feature type="region of interest" description="Disordered" evidence="1">
    <location>
        <begin position="82"/>
        <end position="101"/>
    </location>
</feature>
<protein>
    <submittedName>
        <fullName evidence="2">Uncharacterized protein</fullName>
    </submittedName>
</protein>
<dbReference type="AlphaFoldDB" id="A0A9Q3GQM1"/>
<feature type="compositionally biased region" description="Polar residues" evidence="1">
    <location>
        <begin position="1"/>
        <end position="13"/>
    </location>
</feature>
<name>A0A9Q3GQM1_9BASI</name>
<evidence type="ECO:0000256" key="1">
    <source>
        <dbReference type="SAM" id="MobiDB-lite"/>
    </source>
</evidence>
<gene>
    <name evidence="2" type="ORF">O181_015135</name>
</gene>
<evidence type="ECO:0000313" key="3">
    <source>
        <dbReference type="Proteomes" id="UP000765509"/>
    </source>
</evidence>
<feature type="compositionally biased region" description="Polar residues" evidence="1">
    <location>
        <begin position="92"/>
        <end position="101"/>
    </location>
</feature>
<accession>A0A9Q3GQM1</accession>
<feature type="region of interest" description="Disordered" evidence="1">
    <location>
        <begin position="1"/>
        <end position="39"/>
    </location>
</feature>
<evidence type="ECO:0000313" key="2">
    <source>
        <dbReference type="EMBL" id="MBW0475420.1"/>
    </source>
</evidence>